<reference evidence="3" key="1">
    <citation type="submission" date="2021-01" db="EMBL/GenBank/DDBJ databases">
        <authorList>
            <person name="Corre E."/>
            <person name="Pelletier E."/>
            <person name="Niang G."/>
            <person name="Scheremetjew M."/>
            <person name="Finn R."/>
            <person name="Kale V."/>
            <person name="Holt S."/>
            <person name="Cochrane G."/>
            <person name="Meng A."/>
            <person name="Brown T."/>
            <person name="Cohen L."/>
        </authorList>
    </citation>
    <scope>NUCLEOTIDE SEQUENCE</scope>
    <source>
        <strain evidence="3">NY070348D</strain>
    </source>
</reference>
<dbReference type="InterPro" id="IPR006449">
    <property type="entry name" value="Squal_synth-like"/>
</dbReference>
<dbReference type="Gene3D" id="1.10.600.10">
    <property type="entry name" value="Farnesyl Diphosphate Synthase"/>
    <property type="match status" value="1"/>
</dbReference>
<dbReference type="GO" id="GO:0045338">
    <property type="term" value="P:farnesyl diphosphate metabolic process"/>
    <property type="evidence" value="ECO:0007669"/>
    <property type="project" value="InterPro"/>
</dbReference>
<comment type="similarity">
    <text evidence="1">Belongs to the phytoene/squalene synthase family.</text>
</comment>
<keyword evidence="2" id="KW-1133">Transmembrane helix</keyword>
<dbReference type="AlphaFoldDB" id="A0A7S2R6R2"/>
<dbReference type="SFLD" id="SFLDS00005">
    <property type="entry name" value="Isoprenoid_Synthase_Type_I"/>
    <property type="match status" value="1"/>
</dbReference>
<evidence type="ECO:0000256" key="1">
    <source>
        <dbReference type="ARBA" id="ARBA00006251"/>
    </source>
</evidence>
<dbReference type="InterPro" id="IPR002060">
    <property type="entry name" value="Squ/phyt_synthse"/>
</dbReference>
<accession>A0A7S2R6R2</accession>
<dbReference type="PANTHER" id="PTHR11626:SF2">
    <property type="entry name" value="SQUALENE SYNTHASE"/>
    <property type="match status" value="1"/>
</dbReference>
<gene>
    <name evidence="3" type="ORF">QSP1433_LOCUS257</name>
</gene>
<organism evidence="3">
    <name type="scientific">Mucochytrium quahogii</name>
    <dbReference type="NCBI Taxonomy" id="96639"/>
    <lineage>
        <taxon>Eukaryota</taxon>
        <taxon>Sar</taxon>
        <taxon>Stramenopiles</taxon>
        <taxon>Bigyra</taxon>
        <taxon>Labyrinthulomycetes</taxon>
        <taxon>Thraustochytrida</taxon>
        <taxon>Thraustochytriidae</taxon>
        <taxon>Mucochytrium</taxon>
    </lineage>
</organism>
<dbReference type="InterPro" id="IPR044844">
    <property type="entry name" value="Trans_IPPS_euk-type"/>
</dbReference>
<dbReference type="PANTHER" id="PTHR11626">
    <property type="entry name" value="FARNESYL-DIPHOSPHATE FARNESYLTRANSFERASE"/>
    <property type="match status" value="1"/>
</dbReference>
<proteinExistence type="inferred from homology"/>
<dbReference type="SFLD" id="SFLDG01018">
    <property type="entry name" value="Squalene/Phytoene_Synthase_Lik"/>
    <property type="match status" value="1"/>
</dbReference>
<dbReference type="Pfam" id="PF00494">
    <property type="entry name" value="SQS_PSY"/>
    <property type="match status" value="1"/>
</dbReference>
<keyword evidence="2" id="KW-0472">Membrane</keyword>
<protein>
    <recommendedName>
        <fullName evidence="4">Squalene synthase</fullName>
    </recommendedName>
</protein>
<dbReference type="SUPFAM" id="SSF48576">
    <property type="entry name" value="Terpenoid synthases"/>
    <property type="match status" value="1"/>
</dbReference>
<sequence length="561" mass="62274">MQLQSQDRICSPRYPSTADKEGIWISSVEDTSGTRVVGFGGTLDICCCAPTRTHRGFFGGIARMFSTFTFGIEMIVCFVLLDFLLGLRWIMAAAGVVLVVIATMLPKKDAAGEKQGGYGKVVVFKESLVRQLLRPMEVVAMIKCKFGAIGTSRSGLAYGLESLELNEDDVAFCSEKLKQVSRSFATVITFLPNRVDSPLRLAVAVFYLVLRALDTVEDDMDLNRFDECVLKEDKTDVADARLVAKQRLLRTFAKRLEDSINGDCKQKRLVGFGEGNEKELLDNIDQLVNVMGKLPKKLQVVILSITQEMGEGMADYIARDLKNGTDDEVDFEKYCHVAAGTVGDGLTRLFAVAGYCPSSLVLRNDLWDSMGSFLQRTNIIRDYLEDLVDGRAWWPRSCWSKFVPKSDSRPESLAMLAEISSIENGQSVRCLNQMICDALVLVPKCIEYLEALDEPSVISFCALPQVMAIATLAECYANEKVFRGVVKIRKGLAAKIMLDLAPINGKTTASIRASYLGSFKEFITIIQQKSDHCSDEKVYQLCGKLSKQITARQEARQTTRD</sequence>
<dbReference type="NCBIfam" id="TIGR01559">
    <property type="entry name" value="squal_synth"/>
    <property type="match status" value="1"/>
</dbReference>
<dbReference type="GO" id="GO:0051996">
    <property type="term" value="F:squalene synthase [NAD(P)H] activity"/>
    <property type="evidence" value="ECO:0007669"/>
    <property type="project" value="InterPro"/>
</dbReference>
<dbReference type="EMBL" id="HBHK01000421">
    <property type="protein sequence ID" value="CAD9662251.1"/>
    <property type="molecule type" value="Transcribed_RNA"/>
</dbReference>
<dbReference type="InterPro" id="IPR008949">
    <property type="entry name" value="Isoprenoid_synthase_dom_sf"/>
</dbReference>
<evidence type="ECO:0000256" key="2">
    <source>
        <dbReference type="SAM" id="Phobius"/>
    </source>
</evidence>
<feature type="transmembrane region" description="Helical" evidence="2">
    <location>
        <begin position="87"/>
        <end position="105"/>
    </location>
</feature>
<name>A0A7S2R6R2_9STRA</name>
<dbReference type="GO" id="GO:0008610">
    <property type="term" value="P:lipid biosynthetic process"/>
    <property type="evidence" value="ECO:0007669"/>
    <property type="project" value="InterPro"/>
</dbReference>
<dbReference type="GO" id="GO:0005789">
    <property type="term" value="C:endoplasmic reticulum membrane"/>
    <property type="evidence" value="ECO:0007669"/>
    <property type="project" value="TreeGrafter"/>
</dbReference>
<evidence type="ECO:0008006" key="4">
    <source>
        <dbReference type="Google" id="ProtNLM"/>
    </source>
</evidence>
<evidence type="ECO:0000313" key="3">
    <source>
        <dbReference type="EMBL" id="CAD9662251.1"/>
    </source>
</evidence>
<keyword evidence="2" id="KW-0812">Transmembrane</keyword>